<dbReference type="InterPro" id="IPR039274">
    <property type="entry name" value="FPF1"/>
</dbReference>
<dbReference type="Proteomes" id="UP000823388">
    <property type="component" value="Chromosome 5N"/>
</dbReference>
<evidence type="ECO:0000313" key="3">
    <source>
        <dbReference type="EMBL" id="KAG2594065.1"/>
    </source>
</evidence>
<gene>
    <name evidence="3" type="ORF">PVAP13_5NG617102</name>
</gene>
<protein>
    <submittedName>
        <fullName evidence="3">Uncharacterized protein</fullName>
    </submittedName>
</protein>
<sequence>MLASATCMHADRVLIAPATFLDADRRPASGACRAKRPAAAGGQSWMDHREAAPAGIQTPQAARLPDRPFLIAGAPPGRPAQRAKYGSRTYTAPGRAGRSVESTRPSTAPALVLFIAARPAHPPPHPNPRRPAAACKLQDSQQRSMSGVWVFRNGVVRLVENPTSGAAAAASGKRKALLHTPSGEVVSSYASLERKLAALGWERYYAGGGCGDGMLLQYHKRTSVDLISLPKDFAHFGSVHMYDIVIKNRDAFRVIDA</sequence>
<dbReference type="PANTHER" id="PTHR33433">
    <property type="entry name" value="FLOWERING-PROMOTING FACTOR 1-LIKE PROTEIN 1"/>
    <property type="match status" value="1"/>
</dbReference>
<dbReference type="GO" id="GO:0009909">
    <property type="term" value="P:regulation of flower development"/>
    <property type="evidence" value="ECO:0007669"/>
    <property type="project" value="InterPro"/>
</dbReference>
<proteinExistence type="inferred from homology"/>
<accession>A0A8T0SAA0</accession>
<feature type="region of interest" description="Disordered" evidence="2">
    <location>
        <begin position="74"/>
        <end position="103"/>
    </location>
</feature>
<evidence type="ECO:0000313" key="4">
    <source>
        <dbReference type="Proteomes" id="UP000823388"/>
    </source>
</evidence>
<dbReference type="EMBL" id="CM029046">
    <property type="protein sequence ID" value="KAG2594065.1"/>
    <property type="molecule type" value="Genomic_DNA"/>
</dbReference>
<feature type="compositionally biased region" description="Low complexity" evidence="2">
    <location>
        <begin position="74"/>
        <end position="83"/>
    </location>
</feature>
<comment type="similarity">
    <text evidence="1">Belongs to the FPF1 family.</text>
</comment>
<dbReference type="AlphaFoldDB" id="A0A8T0SAA0"/>
<evidence type="ECO:0000256" key="2">
    <source>
        <dbReference type="SAM" id="MobiDB-lite"/>
    </source>
</evidence>
<reference evidence="3" key="1">
    <citation type="submission" date="2020-05" db="EMBL/GenBank/DDBJ databases">
        <title>WGS assembly of Panicum virgatum.</title>
        <authorList>
            <person name="Lovell J.T."/>
            <person name="Jenkins J."/>
            <person name="Shu S."/>
            <person name="Juenger T.E."/>
            <person name="Schmutz J."/>
        </authorList>
    </citation>
    <scope>NUCLEOTIDE SEQUENCE</scope>
    <source>
        <strain evidence="3">AP13</strain>
    </source>
</reference>
<keyword evidence="4" id="KW-1185">Reference proteome</keyword>
<comment type="caution">
    <text evidence="3">The sequence shown here is derived from an EMBL/GenBank/DDBJ whole genome shotgun (WGS) entry which is preliminary data.</text>
</comment>
<organism evidence="3 4">
    <name type="scientific">Panicum virgatum</name>
    <name type="common">Blackwell switchgrass</name>
    <dbReference type="NCBI Taxonomy" id="38727"/>
    <lineage>
        <taxon>Eukaryota</taxon>
        <taxon>Viridiplantae</taxon>
        <taxon>Streptophyta</taxon>
        <taxon>Embryophyta</taxon>
        <taxon>Tracheophyta</taxon>
        <taxon>Spermatophyta</taxon>
        <taxon>Magnoliopsida</taxon>
        <taxon>Liliopsida</taxon>
        <taxon>Poales</taxon>
        <taxon>Poaceae</taxon>
        <taxon>PACMAD clade</taxon>
        <taxon>Panicoideae</taxon>
        <taxon>Panicodae</taxon>
        <taxon>Paniceae</taxon>
        <taxon>Panicinae</taxon>
        <taxon>Panicum</taxon>
        <taxon>Panicum sect. Hiantes</taxon>
    </lineage>
</organism>
<evidence type="ECO:0000256" key="1">
    <source>
        <dbReference type="ARBA" id="ARBA00008013"/>
    </source>
</evidence>
<name>A0A8T0SAA0_PANVG</name>